<keyword evidence="3" id="KW-1185">Reference proteome</keyword>
<dbReference type="EMBL" id="ATLV01015550">
    <property type="status" value="NOT_ANNOTATED_CDS"/>
    <property type="molecule type" value="Genomic_DNA"/>
</dbReference>
<dbReference type="Proteomes" id="UP000030765">
    <property type="component" value="Unassembled WGS sequence"/>
</dbReference>
<name>A0A084VR98_ANOSI</name>
<organism evidence="1">
    <name type="scientific">Anopheles sinensis</name>
    <name type="common">Mosquito</name>
    <dbReference type="NCBI Taxonomy" id="74873"/>
    <lineage>
        <taxon>Eukaryota</taxon>
        <taxon>Metazoa</taxon>
        <taxon>Ecdysozoa</taxon>
        <taxon>Arthropoda</taxon>
        <taxon>Hexapoda</taxon>
        <taxon>Insecta</taxon>
        <taxon>Pterygota</taxon>
        <taxon>Neoptera</taxon>
        <taxon>Endopterygota</taxon>
        <taxon>Diptera</taxon>
        <taxon>Nematocera</taxon>
        <taxon>Culicoidea</taxon>
        <taxon>Culicidae</taxon>
        <taxon>Anophelinae</taxon>
        <taxon>Anopheles</taxon>
    </lineage>
</organism>
<gene>
    <name evidence="1" type="ORF">ZHAS_00007980</name>
</gene>
<accession>A0A084VR98</accession>
<sequence length="63" mass="7479">MSMPFGRIGTEEKYMYYPHPTTRNSPILNRLVRLEIRGIFARDTVFRYGTKILTMMIHTLSKK</sequence>
<reference evidence="2" key="2">
    <citation type="submission" date="2020-05" db="UniProtKB">
        <authorList>
            <consortium name="EnsemblMetazoa"/>
        </authorList>
    </citation>
    <scope>IDENTIFICATION</scope>
</reference>
<proteinExistence type="predicted"/>
<dbReference type="EMBL" id="KE525019">
    <property type="protein sequence ID" value="KFB40492.1"/>
    <property type="molecule type" value="Genomic_DNA"/>
</dbReference>
<evidence type="ECO:0000313" key="1">
    <source>
        <dbReference type="EMBL" id="KFB40492.1"/>
    </source>
</evidence>
<protein>
    <submittedName>
        <fullName evidence="1 2">Uncharacterized protein</fullName>
    </submittedName>
</protein>
<reference evidence="1 3" key="1">
    <citation type="journal article" date="2014" name="BMC Genomics">
        <title>Genome sequence of Anopheles sinensis provides insight into genetics basis of mosquito competence for malaria parasites.</title>
        <authorList>
            <person name="Zhou D."/>
            <person name="Zhang D."/>
            <person name="Ding G."/>
            <person name="Shi L."/>
            <person name="Hou Q."/>
            <person name="Ye Y."/>
            <person name="Xu Y."/>
            <person name="Zhou H."/>
            <person name="Xiong C."/>
            <person name="Li S."/>
            <person name="Yu J."/>
            <person name="Hong S."/>
            <person name="Yu X."/>
            <person name="Zou P."/>
            <person name="Chen C."/>
            <person name="Chang X."/>
            <person name="Wang W."/>
            <person name="Lv Y."/>
            <person name="Sun Y."/>
            <person name="Ma L."/>
            <person name="Shen B."/>
            <person name="Zhu C."/>
        </authorList>
    </citation>
    <scope>NUCLEOTIDE SEQUENCE [LARGE SCALE GENOMIC DNA]</scope>
</reference>
<evidence type="ECO:0000313" key="2">
    <source>
        <dbReference type="EnsemblMetazoa" id="ASIC007980-PA"/>
    </source>
</evidence>
<dbReference type="AlphaFoldDB" id="A0A084VR98"/>
<dbReference type="EnsemblMetazoa" id="ASIC007980-RA">
    <property type="protein sequence ID" value="ASIC007980-PA"/>
    <property type="gene ID" value="ASIC007980"/>
</dbReference>
<dbReference type="VEuPathDB" id="VectorBase:ASIC007980"/>
<evidence type="ECO:0000313" key="3">
    <source>
        <dbReference type="Proteomes" id="UP000030765"/>
    </source>
</evidence>